<protein>
    <submittedName>
        <fullName evidence="1">Uncharacterized protein</fullName>
    </submittedName>
</protein>
<dbReference type="AlphaFoldDB" id="A0A6G0VSU5"/>
<keyword evidence="2" id="KW-1185">Reference proteome</keyword>
<comment type="caution">
    <text evidence="1">The sequence shown here is derived from an EMBL/GenBank/DDBJ whole genome shotgun (WGS) entry which is preliminary data.</text>
</comment>
<accession>A0A6G0VSU5</accession>
<dbReference type="InterPro" id="IPR013083">
    <property type="entry name" value="Znf_RING/FYVE/PHD"/>
</dbReference>
<proteinExistence type="predicted"/>
<organism evidence="1 2">
    <name type="scientific">Aphis craccivora</name>
    <name type="common">Cowpea aphid</name>
    <dbReference type="NCBI Taxonomy" id="307492"/>
    <lineage>
        <taxon>Eukaryota</taxon>
        <taxon>Metazoa</taxon>
        <taxon>Ecdysozoa</taxon>
        <taxon>Arthropoda</taxon>
        <taxon>Hexapoda</taxon>
        <taxon>Insecta</taxon>
        <taxon>Pterygota</taxon>
        <taxon>Neoptera</taxon>
        <taxon>Paraneoptera</taxon>
        <taxon>Hemiptera</taxon>
        <taxon>Sternorrhyncha</taxon>
        <taxon>Aphidomorpha</taxon>
        <taxon>Aphidoidea</taxon>
        <taxon>Aphididae</taxon>
        <taxon>Aphidini</taxon>
        <taxon>Aphis</taxon>
        <taxon>Aphis</taxon>
    </lineage>
</organism>
<dbReference type="EMBL" id="VUJU01012322">
    <property type="protein sequence ID" value="KAF0707988.1"/>
    <property type="molecule type" value="Genomic_DNA"/>
</dbReference>
<name>A0A6G0VSU5_APHCR</name>
<dbReference type="Gene3D" id="3.30.40.10">
    <property type="entry name" value="Zinc/RING finger domain, C3HC4 (zinc finger)"/>
    <property type="match status" value="1"/>
</dbReference>
<reference evidence="1 2" key="1">
    <citation type="submission" date="2019-08" db="EMBL/GenBank/DDBJ databases">
        <title>Whole genome of Aphis craccivora.</title>
        <authorList>
            <person name="Voronova N.V."/>
            <person name="Shulinski R.S."/>
            <person name="Bandarenka Y.V."/>
            <person name="Zhorov D.G."/>
            <person name="Warner D."/>
        </authorList>
    </citation>
    <scope>NUCLEOTIDE SEQUENCE [LARGE SCALE GENOMIC DNA]</scope>
    <source>
        <strain evidence="1">180601</strain>
        <tissue evidence="1">Whole Body</tissue>
    </source>
</reference>
<dbReference type="Proteomes" id="UP000478052">
    <property type="component" value="Unassembled WGS sequence"/>
</dbReference>
<sequence>MKKGKKPPTTYTFDETKLTTFTYQCCVTISTQMTCYALLGIADPMDYLTNIANNYWADISFCDKSGCLDPQNQNQGYSTVEWVYCKIGHHWFHIQCMGLNVCDITENSYICQ</sequence>
<gene>
    <name evidence="1" type="ORF">FWK35_00026841</name>
</gene>
<evidence type="ECO:0000313" key="2">
    <source>
        <dbReference type="Proteomes" id="UP000478052"/>
    </source>
</evidence>
<evidence type="ECO:0000313" key="1">
    <source>
        <dbReference type="EMBL" id="KAF0707988.1"/>
    </source>
</evidence>